<dbReference type="PANTHER" id="PTHR35011:SF4">
    <property type="entry name" value="SLL1102 PROTEIN"/>
    <property type="match status" value="1"/>
</dbReference>
<evidence type="ECO:0000256" key="9">
    <source>
        <dbReference type="RuleBase" id="RU369079"/>
    </source>
</evidence>
<keyword evidence="12" id="KW-1185">Reference proteome</keyword>
<feature type="transmembrane region" description="Helical" evidence="9">
    <location>
        <begin position="92"/>
        <end position="113"/>
    </location>
</feature>
<comment type="subunit">
    <text evidence="9">The complex comprises the extracytoplasmic solute receptor protein and the two transmembrane proteins.</text>
</comment>
<dbReference type="PANTHER" id="PTHR35011">
    <property type="entry name" value="2,3-DIKETO-L-GULONATE TRAP TRANSPORTER SMALL PERMEASE PROTEIN YIAM"/>
    <property type="match status" value="1"/>
</dbReference>
<comment type="function">
    <text evidence="9">Part of the tripartite ATP-independent periplasmic (TRAP) transport system.</text>
</comment>
<evidence type="ECO:0000313" key="11">
    <source>
        <dbReference type="EMBL" id="SCY73390.1"/>
    </source>
</evidence>
<feature type="transmembrane region" description="Helical" evidence="9">
    <location>
        <begin position="55"/>
        <end position="71"/>
    </location>
</feature>
<dbReference type="InterPro" id="IPR007387">
    <property type="entry name" value="TRAP_DctQ"/>
</dbReference>
<name>A0A1G5ICH9_9RHOB</name>
<gene>
    <name evidence="11" type="ORF">SAMN05660710_02568</name>
</gene>
<dbReference type="GO" id="GO:0005886">
    <property type="term" value="C:plasma membrane"/>
    <property type="evidence" value="ECO:0007669"/>
    <property type="project" value="UniProtKB-SubCell"/>
</dbReference>
<protein>
    <recommendedName>
        <fullName evidence="9">TRAP transporter small permease protein</fullName>
    </recommendedName>
</protein>
<dbReference type="AlphaFoldDB" id="A0A1G5ICH9"/>
<evidence type="ECO:0000256" key="2">
    <source>
        <dbReference type="ARBA" id="ARBA00022448"/>
    </source>
</evidence>
<feature type="domain" description="Tripartite ATP-independent periplasmic transporters DctQ component" evidence="10">
    <location>
        <begin position="32"/>
        <end position="161"/>
    </location>
</feature>
<keyword evidence="3" id="KW-1003">Cell membrane</keyword>
<evidence type="ECO:0000256" key="5">
    <source>
        <dbReference type="ARBA" id="ARBA00022692"/>
    </source>
</evidence>
<sequence>MNGLLALSRGIDRVTTVIGRSVAWLILLAIFVSAINAVVRKVFSMSSNAWLELQWYLYGGAFMLAAAWTLLENEHIRIDIIYGRWSRRAQHWIDVLGTVLFLLPFTAIMIWLVHPSLMRSWRAGEISMNAGGLIIWPAKAVLLAGFILLFVQGISELIKKIAVMRGLIEDPHANTEGSLKEAELMTAGMHDERIDQNPESRP</sequence>
<dbReference type="InterPro" id="IPR055348">
    <property type="entry name" value="DctQ"/>
</dbReference>
<accession>A0A1G5ICH9</accession>
<organism evidence="11 12">
    <name type="scientific">Paracoccus tibetensis</name>
    <dbReference type="NCBI Taxonomy" id="336292"/>
    <lineage>
        <taxon>Bacteria</taxon>
        <taxon>Pseudomonadati</taxon>
        <taxon>Pseudomonadota</taxon>
        <taxon>Alphaproteobacteria</taxon>
        <taxon>Rhodobacterales</taxon>
        <taxon>Paracoccaceae</taxon>
        <taxon>Paracoccus</taxon>
    </lineage>
</organism>
<keyword evidence="2 9" id="KW-0813">Transport</keyword>
<keyword evidence="5 9" id="KW-0812">Transmembrane</keyword>
<evidence type="ECO:0000256" key="4">
    <source>
        <dbReference type="ARBA" id="ARBA00022519"/>
    </source>
</evidence>
<keyword evidence="4 9" id="KW-0997">Cell inner membrane</keyword>
<dbReference type="Pfam" id="PF04290">
    <property type="entry name" value="DctQ"/>
    <property type="match status" value="1"/>
</dbReference>
<evidence type="ECO:0000256" key="1">
    <source>
        <dbReference type="ARBA" id="ARBA00004429"/>
    </source>
</evidence>
<keyword evidence="7 9" id="KW-0472">Membrane</keyword>
<dbReference type="Proteomes" id="UP000199502">
    <property type="component" value="Unassembled WGS sequence"/>
</dbReference>
<dbReference type="RefSeq" id="WP_090745074.1">
    <property type="nucleotide sequence ID" value="NZ_FMVT01000008.1"/>
</dbReference>
<dbReference type="OrthoDB" id="9794346at2"/>
<evidence type="ECO:0000256" key="8">
    <source>
        <dbReference type="ARBA" id="ARBA00038436"/>
    </source>
</evidence>
<dbReference type="STRING" id="336292.SAMN05660710_02568"/>
<proteinExistence type="inferred from homology"/>
<evidence type="ECO:0000313" key="12">
    <source>
        <dbReference type="Proteomes" id="UP000199502"/>
    </source>
</evidence>
<evidence type="ECO:0000256" key="6">
    <source>
        <dbReference type="ARBA" id="ARBA00022989"/>
    </source>
</evidence>
<comment type="subcellular location">
    <subcellularLocation>
        <location evidence="1 9">Cell inner membrane</location>
        <topology evidence="1 9">Multi-pass membrane protein</topology>
    </subcellularLocation>
</comment>
<comment type="similarity">
    <text evidence="8 9">Belongs to the TRAP transporter small permease family.</text>
</comment>
<dbReference type="GO" id="GO:0022857">
    <property type="term" value="F:transmembrane transporter activity"/>
    <property type="evidence" value="ECO:0007669"/>
    <property type="project" value="UniProtKB-UniRule"/>
</dbReference>
<feature type="transmembrane region" description="Helical" evidence="9">
    <location>
        <begin position="133"/>
        <end position="151"/>
    </location>
</feature>
<dbReference type="EMBL" id="FMVT01000008">
    <property type="protein sequence ID" value="SCY73390.1"/>
    <property type="molecule type" value="Genomic_DNA"/>
</dbReference>
<keyword evidence="6 9" id="KW-1133">Transmembrane helix</keyword>
<reference evidence="11 12" key="1">
    <citation type="submission" date="2016-10" db="EMBL/GenBank/DDBJ databases">
        <authorList>
            <person name="de Groot N.N."/>
        </authorList>
    </citation>
    <scope>NUCLEOTIDE SEQUENCE [LARGE SCALE GENOMIC DNA]</scope>
    <source>
        <strain evidence="11 12">CGMCC 1.8925</strain>
    </source>
</reference>
<feature type="transmembrane region" description="Helical" evidence="9">
    <location>
        <begin position="21"/>
        <end position="43"/>
    </location>
</feature>
<evidence type="ECO:0000259" key="10">
    <source>
        <dbReference type="Pfam" id="PF04290"/>
    </source>
</evidence>
<evidence type="ECO:0000256" key="3">
    <source>
        <dbReference type="ARBA" id="ARBA00022475"/>
    </source>
</evidence>
<evidence type="ECO:0000256" key="7">
    <source>
        <dbReference type="ARBA" id="ARBA00023136"/>
    </source>
</evidence>